<evidence type="ECO:0000313" key="2">
    <source>
        <dbReference type="EMBL" id="MBM6662702.1"/>
    </source>
</evidence>
<keyword evidence="1" id="KW-0472">Membrane</keyword>
<keyword evidence="3" id="KW-1185">Reference proteome</keyword>
<feature type="transmembrane region" description="Helical" evidence="1">
    <location>
        <begin position="6"/>
        <end position="23"/>
    </location>
</feature>
<reference evidence="2 3" key="1">
    <citation type="journal article" date="2021" name="Sci. Rep.">
        <title>The distribution of antibiotic resistance genes in chicken gut microbiota commensals.</title>
        <authorList>
            <person name="Juricova H."/>
            <person name="Matiasovicova J."/>
            <person name="Kubasova T."/>
            <person name="Cejkova D."/>
            <person name="Rychlik I."/>
        </authorList>
    </citation>
    <scope>NUCLEOTIDE SEQUENCE [LARGE SCALE GENOMIC DNA]</scope>
    <source>
        <strain evidence="2 3">An819</strain>
    </source>
</reference>
<dbReference type="Proteomes" id="UP000764045">
    <property type="component" value="Unassembled WGS sequence"/>
</dbReference>
<proteinExistence type="predicted"/>
<keyword evidence="1" id="KW-1133">Transmembrane helix</keyword>
<organism evidence="2 3">
    <name type="scientific">Marseilla massiliensis</name>
    <dbReference type="NCBI Taxonomy" id="1841864"/>
    <lineage>
        <taxon>Bacteria</taxon>
        <taxon>Pseudomonadati</taxon>
        <taxon>Bacteroidota</taxon>
        <taxon>Bacteroidia</taxon>
        <taxon>Bacteroidales</taxon>
        <taxon>Prevotellaceae</taxon>
        <taxon>Marseilla</taxon>
    </lineage>
</organism>
<protein>
    <submittedName>
        <fullName evidence="2">Uncharacterized protein</fullName>
    </submittedName>
</protein>
<feature type="transmembrane region" description="Helical" evidence="1">
    <location>
        <begin position="35"/>
        <end position="52"/>
    </location>
</feature>
<keyword evidence="1" id="KW-0812">Transmembrane</keyword>
<feature type="transmembrane region" description="Helical" evidence="1">
    <location>
        <begin position="82"/>
        <end position="101"/>
    </location>
</feature>
<accession>A0A938WPF0</accession>
<evidence type="ECO:0000256" key="1">
    <source>
        <dbReference type="SAM" id="Phobius"/>
    </source>
</evidence>
<comment type="caution">
    <text evidence="2">The sequence shown here is derived from an EMBL/GenBank/DDBJ whole genome shotgun (WGS) entry which is preliminary data.</text>
</comment>
<dbReference type="EMBL" id="JACJJL010000027">
    <property type="protein sequence ID" value="MBM6662702.1"/>
    <property type="molecule type" value="Genomic_DNA"/>
</dbReference>
<gene>
    <name evidence="2" type="ORF">H6B30_13255</name>
</gene>
<name>A0A938WPF0_9BACT</name>
<dbReference type="RefSeq" id="WP_205111348.1">
    <property type="nucleotide sequence ID" value="NZ_JACJJL010000027.1"/>
</dbReference>
<dbReference type="AlphaFoldDB" id="A0A938WPF0"/>
<feature type="transmembrane region" description="Helical" evidence="1">
    <location>
        <begin position="58"/>
        <end position="75"/>
    </location>
</feature>
<sequence>MGVWISLLLWLVISGLLLFGWFYNMGQYRETTKDMFVTCGTCVAALWALRTYHPGLTLTVTLAAVVVAFMLFSFLSKNALKIPKYVDSAAAILFMALLMYVCDKFLGMSFMASCIIGAVCFCVFYGLMIYLYARLPKEEDNEE</sequence>
<feature type="transmembrane region" description="Helical" evidence="1">
    <location>
        <begin position="107"/>
        <end position="133"/>
    </location>
</feature>
<evidence type="ECO:0000313" key="3">
    <source>
        <dbReference type="Proteomes" id="UP000764045"/>
    </source>
</evidence>